<dbReference type="SUPFAM" id="SSF51445">
    <property type="entry name" value="(Trans)glycosidases"/>
    <property type="match status" value="1"/>
</dbReference>
<keyword evidence="1 3" id="KW-0378">Hydrolase</keyword>
<evidence type="ECO:0000256" key="3">
    <source>
        <dbReference type="RuleBase" id="RU361153"/>
    </source>
</evidence>
<dbReference type="SMART" id="SM01064">
    <property type="entry name" value="CBM_10"/>
    <property type="match status" value="2"/>
</dbReference>
<dbReference type="EMBL" id="AP023086">
    <property type="protein sequence ID" value="BCD99540.1"/>
    <property type="molecule type" value="Genomic_DNA"/>
</dbReference>
<evidence type="ECO:0000256" key="1">
    <source>
        <dbReference type="ARBA" id="ARBA00022801"/>
    </source>
</evidence>
<dbReference type="InterPro" id="IPR017853">
    <property type="entry name" value="GH"/>
</dbReference>
<reference evidence="5 6" key="1">
    <citation type="journal article" date="2022" name="IScience">
        <title>An ultrasensitive nanofiber-based assay for enzymatic hydrolysis and deep-sea microbial degradation of cellulose.</title>
        <authorList>
            <person name="Tsudome M."/>
            <person name="Tachioka M."/>
            <person name="Miyazaki M."/>
            <person name="Uchimura K."/>
            <person name="Tsuda M."/>
            <person name="Takaki Y."/>
            <person name="Deguchi S."/>
        </authorList>
    </citation>
    <scope>NUCLEOTIDE SEQUENCE [LARGE SCALE GENOMIC DNA]</scope>
    <source>
        <strain evidence="5 6">GE09</strain>
    </source>
</reference>
<sequence length="563" mass="59658">MPYLFQQPALLRLAPKGGQWLLASSFVLLAACSGQPEVSNSSVQAVSSAESSLVASSQPAASISSVPASSAMAVSSVAVSSSAPILGPCGLAANGAPYCAMGDATDADAMGITDGWGWESGTSCVVPNGAQDPAPGTCGEVPASSSDVASSVGAASSVAADGCGIAMGDVPYCLSGDVTDANEAGELDGWGWENNASCIVPDGLADPNPGVCVLDIPDTGGGNSAGRIMYNGQAVYLSGFNIAWFSFAGDFGSGINEQQLRQALQDVSGTGGNSLRWWMHTDGSSTPGWGTVNGQRMVTNPGGTAVADLRRALDIAAEYNVYIIPALWSFDMLRDNAFRQPPTQDNYRLLSNDAVLQSYIDNALIPMVTELNKHPQLIAWELFNEPENMTESWFYQADDYYGGPVPTREQLQRTQAKMAAAIHRTAIANGEVALVTTGSKSMGKYNSDVAGGYNWYRDDRMIAAADGDAMAVLDFYEPHYYNNEGRNGAWSPFHHDANYWGVNKPIVIGEFYVDKPLDVLGKRVEGVDMCNALEANGYAGGWPWQWNEYASELKACIERVDAN</sequence>
<dbReference type="AlphaFoldDB" id="A0AAN2BLZ6"/>
<dbReference type="KEGG" id="marq:MARGE09_P3742"/>
<dbReference type="InterPro" id="IPR009031">
    <property type="entry name" value="CBM10"/>
</dbReference>
<dbReference type="PANTHER" id="PTHR37398:SF3">
    <property type="entry name" value="GLYCOSIDE HYDROLASE FAMILY 5 DOMAIN-CONTAINING PROTEIN"/>
    <property type="match status" value="1"/>
</dbReference>
<dbReference type="InterPro" id="IPR002883">
    <property type="entry name" value="CBM10/Dockerin_dom"/>
</dbReference>
<dbReference type="RefSeq" id="WP_236984807.1">
    <property type="nucleotide sequence ID" value="NZ_AP023086.1"/>
</dbReference>
<dbReference type="Proteomes" id="UP001320119">
    <property type="component" value="Chromosome"/>
</dbReference>
<gene>
    <name evidence="5" type="ORF">MARGE09_P3742</name>
</gene>
<feature type="domain" description="CBM10" evidence="4">
    <location>
        <begin position="162"/>
        <end position="201"/>
    </location>
</feature>
<dbReference type="PANTHER" id="PTHR37398">
    <property type="entry name" value="ENDO-BETA-1,4-MANNANASE"/>
    <property type="match status" value="1"/>
</dbReference>
<accession>A0AAN2BLZ6</accession>
<evidence type="ECO:0000313" key="6">
    <source>
        <dbReference type="Proteomes" id="UP001320119"/>
    </source>
</evidence>
<dbReference type="Pfam" id="PF00150">
    <property type="entry name" value="Cellulase"/>
    <property type="match status" value="1"/>
</dbReference>
<evidence type="ECO:0000313" key="5">
    <source>
        <dbReference type="EMBL" id="BCD99540.1"/>
    </source>
</evidence>
<dbReference type="InterPro" id="IPR001547">
    <property type="entry name" value="Glyco_hydro_5"/>
</dbReference>
<dbReference type="InterPro" id="IPR036601">
    <property type="entry name" value="CBM10_sf"/>
</dbReference>
<dbReference type="Gene3D" id="2.30.32.30">
    <property type="entry name" value="CBM10"/>
    <property type="match status" value="2"/>
</dbReference>
<organism evidence="5 6">
    <name type="scientific">Marinagarivorans cellulosilyticus</name>
    <dbReference type="NCBI Taxonomy" id="2721545"/>
    <lineage>
        <taxon>Bacteria</taxon>
        <taxon>Pseudomonadati</taxon>
        <taxon>Pseudomonadota</taxon>
        <taxon>Gammaproteobacteria</taxon>
        <taxon>Cellvibrionales</taxon>
        <taxon>Cellvibrionaceae</taxon>
        <taxon>Marinagarivorans</taxon>
    </lineage>
</organism>
<dbReference type="GO" id="GO:0030248">
    <property type="term" value="F:cellulose binding"/>
    <property type="evidence" value="ECO:0007669"/>
    <property type="project" value="InterPro"/>
</dbReference>
<dbReference type="Gene3D" id="3.20.20.80">
    <property type="entry name" value="Glycosidases"/>
    <property type="match status" value="1"/>
</dbReference>
<evidence type="ECO:0000256" key="2">
    <source>
        <dbReference type="ARBA" id="ARBA00023295"/>
    </source>
</evidence>
<dbReference type="PROSITE" id="PS51763">
    <property type="entry name" value="CBM10"/>
    <property type="match status" value="2"/>
</dbReference>
<comment type="similarity">
    <text evidence="3">Belongs to the glycosyl hydrolase 5 (cellulase A) family.</text>
</comment>
<protein>
    <recommendedName>
        <fullName evidence="4">CBM10 domain-containing protein</fullName>
    </recommendedName>
</protein>
<keyword evidence="6" id="KW-1185">Reference proteome</keyword>
<name>A0AAN2BLZ6_9GAMM</name>
<evidence type="ECO:0000259" key="4">
    <source>
        <dbReference type="PROSITE" id="PS51763"/>
    </source>
</evidence>
<proteinExistence type="inferred from homology"/>
<dbReference type="GO" id="GO:0000272">
    <property type="term" value="P:polysaccharide catabolic process"/>
    <property type="evidence" value="ECO:0007669"/>
    <property type="project" value="InterPro"/>
</dbReference>
<dbReference type="GO" id="GO:0004553">
    <property type="term" value="F:hydrolase activity, hydrolyzing O-glycosyl compounds"/>
    <property type="evidence" value="ECO:0007669"/>
    <property type="project" value="InterPro"/>
</dbReference>
<feature type="domain" description="CBM10" evidence="4">
    <location>
        <begin position="88"/>
        <end position="127"/>
    </location>
</feature>
<keyword evidence="2 3" id="KW-0326">Glycosidase</keyword>